<keyword evidence="1" id="KW-1133">Transmembrane helix</keyword>
<evidence type="ECO:0000313" key="3">
    <source>
        <dbReference type="EMBL" id="NVO28890.1"/>
    </source>
</evidence>
<dbReference type="Proteomes" id="UP000523601">
    <property type="component" value="Unassembled WGS sequence"/>
</dbReference>
<evidence type="ECO:0000313" key="2">
    <source>
        <dbReference type="EMBL" id="NVO24642.1"/>
    </source>
</evidence>
<name>A0A850Q8T6_9RHOB</name>
<feature type="transmembrane region" description="Helical" evidence="1">
    <location>
        <begin position="35"/>
        <end position="51"/>
    </location>
</feature>
<evidence type="ECO:0000313" key="5">
    <source>
        <dbReference type="Proteomes" id="UP000592216"/>
    </source>
</evidence>
<dbReference type="RefSeq" id="WP_176855579.1">
    <property type="nucleotide sequence ID" value="NZ_JABCJD010000009.1"/>
</dbReference>
<organism evidence="2 5">
    <name type="scientific">Donghicola mangrovi</name>
    <dbReference type="NCBI Taxonomy" id="2729614"/>
    <lineage>
        <taxon>Bacteria</taxon>
        <taxon>Pseudomonadati</taxon>
        <taxon>Pseudomonadota</taxon>
        <taxon>Alphaproteobacteria</taxon>
        <taxon>Rhodobacterales</taxon>
        <taxon>Roseobacteraceae</taxon>
        <taxon>Donghicola</taxon>
    </lineage>
</organism>
<keyword evidence="1" id="KW-0812">Transmembrane</keyword>
<proteinExistence type="predicted"/>
<dbReference type="Proteomes" id="UP000592216">
    <property type="component" value="Unassembled WGS sequence"/>
</dbReference>
<evidence type="ECO:0000313" key="4">
    <source>
        <dbReference type="Proteomes" id="UP000523601"/>
    </source>
</evidence>
<protein>
    <submittedName>
        <fullName evidence="2">Uncharacterized protein</fullName>
    </submittedName>
</protein>
<comment type="caution">
    <text evidence="2">The sequence shown here is derived from an EMBL/GenBank/DDBJ whole genome shotgun (WGS) entry which is preliminary data.</text>
</comment>
<keyword evidence="1" id="KW-0472">Membrane</keyword>
<keyword evidence="4" id="KW-1185">Reference proteome</keyword>
<evidence type="ECO:0000256" key="1">
    <source>
        <dbReference type="SAM" id="Phobius"/>
    </source>
</evidence>
<dbReference type="EMBL" id="JABCJD010000009">
    <property type="protein sequence ID" value="NVO28890.1"/>
    <property type="molecule type" value="Genomic_DNA"/>
</dbReference>
<sequence>MSDQELTRQEEDVVAPEFDLEEIRDGHSFGNWPEVIGLIFTVFVCWLTFAFRG</sequence>
<gene>
    <name evidence="3" type="ORF">HJ526_15780</name>
    <name evidence="2" type="ORF">HJ536_14850</name>
</gene>
<dbReference type="EMBL" id="JABCJE010000008">
    <property type="protein sequence ID" value="NVO24642.1"/>
    <property type="molecule type" value="Genomic_DNA"/>
</dbReference>
<accession>A0A850Q8T6</accession>
<reference evidence="4 5" key="1">
    <citation type="submission" date="2020-04" db="EMBL/GenBank/DDBJ databases">
        <title>Donghicola sp., a member of the Rhodobacteraceae family isolated from mangrove forest in Thailand.</title>
        <authorList>
            <person name="Charoenyingcharoen P."/>
            <person name="Yukphan P."/>
        </authorList>
    </citation>
    <scope>NUCLEOTIDE SEQUENCE [LARGE SCALE GENOMIC DNA]</scope>
    <source>
        <strain evidence="2 5">B5-SW-15</strain>
        <strain evidence="3 4">C2-DW-16</strain>
    </source>
</reference>
<dbReference type="AlphaFoldDB" id="A0A850Q8T6"/>